<dbReference type="AlphaFoldDB" id="A0A5C6DMW3"/>
<evidence type="ECO:0000313" key="3">
    <source>
        <dbReference type="Proteomes" id="UP000319143"/>
    </source>
</evidence>
<sequence length="234" mass="27231">MSSRSTAEEHEYLIASMIERSDVVVWGGDLFDFRWSRFRDELEAVRFASGYLRSWHNRFPNHQFVFLCGNHDASPAFLDEVRRQVDDQSNFVLMGDVLRIDDTVMLHGDQIEGRGTIARFENYRQKWADKKRAPLWRFAPYDAIVAARGHKVAAAIAHRNRMAVNKLARFLDLHDLNFDNGIRRVVFGHTHRMVLGYEHHQMQFYSGGAAIRHVPFHPIEIEFDCENGGNRSSR</sequence>
<keyword evidence="3" id="KW-1185">Reference proteome</keyword>
<dbReference type="Proteomes" id="UP000319143">
    <property type="component" value="Unassembled WGS sequence"/>
</dbReference>
<reference evidence="2 3" key="1">
    <citation type="submission" date="2019-02" db="EMBL/GenBank/DDBJ databases">
        <title>Deep-cultivation of Planctomycetes and their phenomic and genomic characterization uncovers novel biology.</title>
        <authorList>
            <person name="Wiegand S."/>
            <person name="Jogler M."/>
            <person name="Boedeker C."/>
            <person name="Pinto D."/>
            <person name="Vollmers J."/>
            <person name="Rivas-Marin E."/>
            <person name="Kohn T."/>
            <person name="Peeters S.H."/>
            <person name="Heuer A."/>
            <person name="Rast P."/>
            <person name="Oberbeckmann S."/>
            <person name="Bunk B."/>
            <person name="Jeske O."/>
            <person name="Meyerdierks A."/>
            <person name="Storesund J.E."/>
            <person name="Kallscheuer N."/>
            <person name="Luecker S."/>
            <person name="Lage O.M."/>
            <person name="Pohl T."/>
            <person name="Merkel B.J."/>
            <person name="Hornburger P."/>
            <person name="Mueller R.-W."/>
            <person name="Bruemmer F."/>
            <person name="Labrenz M."/>
            <person name="Spormann A.M."/>
            <person name="Op Den Camp H."/>
            <person name="Overmann J."/>
            <person name="Amann R."/>
            <person name="Jetten M.S.M."/>
            <person name="Mascher T."/>
            <person name="Medema M.H."/>
            <person name="Devos D.P."/>
            <person name="Kaster A.-K."/>
            <person name="Ovreas L."/>
            <person name="Rohde M."/>
            <person name="Galperin M.Y."/>
            <person name="Jogler C."/>
        </authorList>
    </citation>
    <scope>NUCLEOTIDE SEQUENCE [LARGE SCALE GENOMIC DNA]</scope>
    <source>
        <strain evidence="2 3">Poly41</strain>
    </source>
</reference>
<proteinExistence type="predicted"/>
<accession>A0A5C6DMW3</accession>
<gene>
    <name evidence="2" type="ORF">Poly41_39530</name>
</gene>
<protein>
    <recommendedName>
        <fullName evidence="1">Calcineurin-like phosphoesterase domain-containing protein</fullName>
    </recommendedName>
</protein>
<dbReference type="InterPro" id="IPR029052">
    <property type="entry name" value="Metallo-depent_PP-like"/>
</dbReference>
<feature type="domain" description="Calcineurin-like phosphoesterase" evidence="1">
    <location>
        <begin position="19"/>
        <end position="192"/>
    </location>
</feature>
<comment type="caution">
    <text evidence="2">The sequence shown here is derived from an EMBL/GenBank/DDBJ whole genome shotgun (WGS) entry which is preliminary data.</text>
</comment>
<dbReference type="OrthoDB" id="247902at2"/>
<name>A0A5C6DMW3_9BACT</name>
<dbReference type="InterPro" id="IPR004843">
    <property type="entry name" value="Calcineurin-like_PHP"/>
</dbReference>
<dbReference type="SUPFAM" id="SSF56300">
    <property type="entry name" value="Metallo-dependent phosphatases"/>
    <property type="match status" value="1"/>
</dbReference>
<dbReference type="EMBL" id="SJPV01000006">
    <property type="protein sequence ID" value="TWU36199.1"/>
    <property type="molecule type" value="Genomic_DNA"/>
</dbReference>
<organism evidence="2 3">
    <name type="scientific">Novipirellula artificiosorum</name>
    <dbReference type="NCBI Taxonomy" id="2528016"/>
    <lineage>
        <taxon>Bacteria</taxon>
        <taxon>Pseudomonadati</taxon>
        <taxon>Planctomycetota</taxon>
        <taxon>Planctomycetia</taxon>
        <taxon>Pirellulales</taxon>
        <taxon>Pirellulaceae</taxon>
        <taxon>Novipirellula</taxon>
    </lineage>
</organism>
<evidence type="ECO:0000259" key="1">
    <source>
        <dbReference type="Pfam" id="PF00149"/>
    </source>
</evidence>
<evidence type="ECO:0000313" key="2">
    <source>
        <dbReference type="EMBL" id="TWU36199.1"/>
    </source>
</evidence>
<dbReference type="Gene3D" id="3.60.21.10">
    <property type="match status" value="1"/>
</dbReference>
<dbReference type="Pfam" id="PF00149">
    <property type="entry name" value="Metallophos"/>
    <property type="match status" value="1"/>
</dbReference>
<dbReference type="GO" id="GO:0016787">
    <property type="term" value="F:hydrolase activity"/>
    <property type="evidence" value="ECO:0007669"/>
    <property type="project" value="InterPro"/>
</dbReference>